<reference evidence="2 3" key="1">
    <citation type="journal article" date="2008" name="Nature">
        <title>The genome of the choanoflagellate Monosiga brevicollis and the origin of metazoans.</title>
        <authorList>
            <consortium name="JGI Sequencing"/>
            <person name="King N."/>
            <person name="Westbrook M.J."/>
            <person name="Young S.L."/>
            <person name="Kuo A."/>
            <person name="Abedin M."/>
            <person name="Chapman J."/>
            <person name="Fairclough S."/>
            <person name="Hellsten U."/>
            <person name="Isogai Y."/>
            <person name="Letunic I."/>
            <person name="Marr M."/>
            <person name="Pincus D."/>
            <person name="Putnam N."/>
            <person name="Rokas A."/>
            <person name="Wright K.J."/>
            <person name="Zuzow R."/>
            <person name="Dirks W."/>
            <person name="Good M."/>
            <person name="Goodstein D."/>
            <person name="Lemons D."/>
            <person name="Li W."/>
            <person name="Lyons J.B."/>
            <person name="Morris A."/>
            <person name="Nichols S."/>
            <person name="Richter D.J."/>
            <person name="Salamov A."/>
            <person name="Bork P."/>
            <person name="Lim W.A."/>
            <person name="Manning G."/>
            <person name="Miller W.T."/>
            <person name="McGinnis W."/>
            <person name="Shapiro H."/>
            <person name="Tjian R."/>
            <person name="Grigoriev I.V."/>
            <person name="Rokhsar D."/>
        </authorList>
    </citation>
    <scope>NUCLEOTIDE SEQUENCE [LARGE SCALE GENOMIC DNA]</scope>
    <source>
        <strain evidence="3">MX1 / ATCC 50154</strain>
    </source>
</reference>
<feature type="compositionally biased region" description="Polar residues" evidence="1">
    <location>
        <begin position="190"/>
        <end position="199"/>
    </location>
</feature>
<accession>A9V0L4</accession>
<name>A9V0L4_MONBE</name>
<feature type="compositionally biased region" description="Basic and acidic residues" evidence="1">
    <location>
        <begin position="159"/>
        <end position="168"/>
    </location>
</feature>
<sequence>MAQSRQQAFERVRMIKPRQEGLTSGQARGSKTAATQGATCSEPGVVWRGADWEAMLCARTERGRTVDFAGGTVEDLADHGPRGTVAAVKVELFANVETLHQTLDKRLRSQQQAARGKLHTAVSPSTAPAPESTREDQQPQREPAQQRAPERTSSTRSPEYQRTKEHQRAPAGTSGHQSISALEGTRESSEGTSGHQSISALEGTRESSEHDRNGHVGCWCFWRQRPCGVGGCYEESNCTCAHAFPVVLGLHASLPPGNRTDRMTDFPDDFDEDDVT</sequence>
<keyword evidence="3" id="KW-1185">Reference proteome</keyword>
<feature type="compositionally biased region" description="Acidic residues" evidence="1">
    <location>
        <begin position="266"/>
        <end position="276"/>
    </location>
</feature>
<evidence type="ECO:0000313" key="3">
    <source>
        <dbReference type="Proteomes" id="UP000001357"/>
    </source>
</evidence>
<gene>
    <name evidence="2" type="ORF">MONBRDRAFT_8624</name>
</gene>
<dbReference type="GeneID" id="5891383"/>
<dbReference type="AlphaFoldDB" id="A9V0L4"/>
<evidence type="ECO:0000256" key="1">
    <source>
        <dbReference type="SAM" id="MobiDB-lite"/>
    </source>
</evidence>
<feature type="compositionally biased region" description="Polar residues" evidence="1">
    <location>
        <begin position="21"/>
        <end position="39"/>
    </location>
</feature>
<protein>
    <submittedName>
        <fullName evidence="2">Uncharacterized protein</fullName>
    </submittedName>
</protein>
<dbReference type="Proteomes" id="UP000001357">
    <property type="component" value="Unassembled WGS sequence"/>
</dbReference>
<feature type="region of interest" description="Disordered" evidence="1">
    <location>
        <begin position="1"/>
        <end position="39"/>
    </location>
</feature>
<dbReference type="InParanoid" id="A9V0L4"/>
<dbReference type="RefSeq" id="XP_001746142.1">
    <property type="nucleotide sequence ID" value="XM_001746090.1"/>
</dbReference>
<dbReference type="KEGG" id="mbr:MONBRDRAFT_8624"/>
<organism evidence="2 3">
    <name type="scientific">Monosiga brevicollis</name>
    <name type="common">Choanoflagellate</name>
    <dbReference type="NCBI Taxonomy" id="81824"/>
    <lineage>
        <taxon>Eukaryota</taxon>
        <taxon>Choanoflagellata</taxon>
        <taxon>Craspedida</taxon>
        <taxon>Salpingoecidae</taxon>
        <taxon>Monosiga</taxon>
    </lineage>
</organism>
<feature type="compositionally biased region" description="Basic and acidic residues" evidence="1">
    <location>
        <begin position="8"/>
        <end position="19"/>
    </location>
</feature>
<evidence type="ECO:0000313" key="2">
    <source>
        <dbReference type="EMBL" id="EDQ89037.1"/>
    </source>
</evidence>
<dbReference type="EMBL" id="CH991552">
    <property type="protein sequence ID" value="EDQ89037.1"/>
    <property type="molecule type" value="Genomic_DNA"/>
</dbReference>
<proteinExistence type="predicted"/>
<feature type="compositionally biased region" description="Basic and acidic residues" evidence="1">
    <location>
        <begin position="203"/>
        <end position="212"/>
    </location>
</feature>
<feature type="region of interest" description="Disordered" evidence="1">
    <location>
        <begin position="108"/>
        <end position="212"/>
    </location>
</feature>
<feature type="region of interest" description="Disordered" evidence="1">
    <location>
        <begin position="255"/>
        <end position="276"/>
    </location>
</feature>